<sequence length="101" mass="10922">MSETTLPLSIESKSSIIQSEQPDDIQNYEDCIIDVVPNLEPVFSSKKSSSLAINPDLANAEESYGLLQGKIIVSGPAGMLSTVKQALSEMGFNEQNLIILH</sequence>
<reference evidence="1 2" key="1">
    <citation type="journal article" date="2019" name="Environ. Microbiol.">
        <title>At the nexus of three kingdoms: the genome of the mycorrhizal fungus Gigaspora margarita provides insights into plant, endobacterial and fungal interactions.</title>
        <authorList>
            <person name="Venice F."/>
            <person name="Ghignone S."/>
            <person name="Salvioli di Fossalunga A."/>
            <person name="Amselem J."/>
            <person name="Novero M."/>
            <person name="Xianan X."/>
            <person name="Sedzielewska Toro K."/>
            <person name="Morin E."/>
            <person name="Lipzen A."/>
            <person name="Grigoriev I.V."/>
            <person name="Henrissat B."/>
            <person name="Martin F.M."/>
            <person name="Bonfante P."/>
        </authorList>
    </citation>
    <scope>NUCLEOTIDE SEQUENCE [LARGE SCALE GENOMIC DNA]</scope>
    <source>
        <strain evidence="1 2">BEG34</strain>
    </source>
</reference>
<keyword evidence="2" id="KW-1185">Reference proteome</keyword>
<protein>
    <submittedName>
        <fullName evidence="1">Uncharacterized protein</fullName>
    </submittedName>
</protein>
<comment type="caution">
    <text evidence="1">The sequence shown here is derived from an EMBL/GenBank/DDBJ whole genome shotgun (WGS) entry which is preliminary data.</text>
</comment>
<organism evidence="1 2">
    <name type="scientific">Gigaspora margarita</name>
    <dbReference type="NCBI Taxonomy" id="4874"/>
    <lineage>
        <taxon>Eukaryota</taxon>
        <taxon>Fungi</taxon>
        <taxon>Fungi incertae sedis</taxon>
        <taxon>Mucoromycota</taxon>
        <taxon>Glomeromycotina</taxon>
        <taxon>Glomeromycetes</taxon>
        <taxon>Diversisporales</taxon>
        <taxon>Gigasporaceae</taxon>
        <taxon>Gigaspora</taxon>
    </lineage>
</organism>
<dbReference type="OrthoDB" id="823504at2759"/>
<dbReference type="Proteomes" id="UP000439903">
    <property type="component" value="Unassembled WGS sequence"/>
</dbReference>
<dbReference type="AlphaFoldDB" id="A0A8H3X7N6"/>
<accession>A0A8H3X7N6</accession>
<dbReference type="EMBL" id="WTPW01001643">
    <property type="protein sequence ID" value="KAF0424526.1"/>
    <property type="molecule type" value="Genomic_DNA"/>
</dbReference>
<evidence type="ECO:0000313" key="2">
    <source>
        <dbReference type="Proteomes" id="UP000439903"/>
    </source>
</evidence>
<evidence type="ECO:0000313" key="1">
    <source>
        <dbReference type="EMBL" id="KAF0424526.1"/>
    </source>
</evidence>
<proteinExistence type="predicted"/>
<name>A0A8H3X7N6_GIGMA</name>
<gene>
    <name evidence="1" type="ORF">F8M41_006548</name>
</gene>